<sequence length="410" mass="42895">MSNPSSPGPTDHYEVLIVGGGMAADAAARGLREQAFTGTIGILERGHDAPFPRPALSKDLWAEDADSLDDSFLGTSEATGASVHLGTEVTGLDATGHTVTCADGGRVGYDRLLLAPGGSPRTLDGLSAGPRVVYFRTPADYRAVRTLLADQPGAEVVVVGAGYIGSEIAAALSGEDCSVQIVHPGEVLGDVMLPRTVAERLESRLVQAGVQPRGGREVTGGRVDGDRVHLTLDDDSSLDADLVVVGLGVEPPTSFLRGTLDLADDGGVVVDERLATSAPDVWAAGDAVIYPDPVLGRTRVEHEDHATSSGAAAGRIMAGSEEVYDHTPFFYSDVIDLGYQGMGVLDPSMETFVDVVDGEQDAAVVYYLDDDAVRGVLMWNLFADLEQARSLLAEKARPADAADLAGRITQ</sequence>
<comment type="caution">
    <text evidence="5">The sequence shown here is derived from an EMBL/GenBank/DDBJ whole genome shotgun (WGS) entry which is preliminary data.</text>
</comment>
<feature type="domain" description="FAD/NAD(P)-binding" evidence="4">
    <location>
        <begin position="13"/>
        <end position="309"/>
    </location>
</feature>
<dbReference type="SUPFAM" id="SSF51905">
    <property type="entry name" value="FAD/NAD(P)-binding domain"/>
    <property type="match status" value="2"/>
</dbReference>
<dbReference type="RefSeq" id="WP_194502024.1">
    <property type="nucleotide sequence ID" value="NZ_JADIVZ010000001.1"/>
</dbReference>
<dbReference type="PANTHER" id="PTHR43557">
    <property type="entry name" value="APOPTOSIS-INDUCING FACTOR 1"/>
    <property type="match status" value="1"/>
</dbReference>
<dbReference type="InterPro" id="IPR036188">
    <property type="entry name" value="FAD/NAD-bd_sf"/>
</dbReference>
<keyword evidence="2" id="KW-0274">FAD</keyword>
<accession>A0A930UXG3</accession>
<evidence type="ECO:0000259" key="4">
    <source>
        <dbReference type="Pfam" id="PF07992"/>
    </source>
</evidence>
<dbReference type="PRINTS" id="PR00368">
    <property type="entry name" value="FADPNR"/>
</dbReference>
<dbReference type="PANTHER" id="PTHR43557:SF4">
    <property type="entry name" value="APOPTOSIS-INDUCING FACTOR 1, MITOCHONDRIAL"/>
    <property type="match status" value="1"/>
</dbReference>
<evidence type="ECO:0000313" key="6">
    <source>
        <dbReference type="Proteomes" id="UP000656804"/>
    </source>
</evidence>
<dbReference type="Pfam" id="PF07992">
    <property type="entry name" value="Pyr_redox_2"/>
    <property type="match status" value="1"/>
</dbReference>
<dbReference type="Proteomes" id="UP000656804">
    <property type="component" value="Unassembled WGS sequence"/>
</dbReference>
<dbReference type="InterPro" id="IPR016156">
    <property type="entry name" value="FAD/NAD-linked_Rdtase_dimer_sf"/>
</dbReference>
<proteinExistence type="predicted"/>
<evidence type="ECO:0000256" key="1">
    <source>
        <dbReference type="ARBA" id="ARBA00022630"/>
    </source>
</evidence>
<dbReference type="GO" id="GO:0005737">
    <property type="term" value="C:cytoplasm"/>
    <property type="evidence" value="ECO:0007669"/>
    <property type="project" value="TreeGrafter"/>
</dbReference>
<dbReference type="GO" id="GO:0071949">
    <property type="term" value="F:FAD binding"/>
    <property type="evidence" value="ECO:0007669"/>
    <property type="project" value="TreeGrafter"/>
</dbReference>
<dbReference type="InterPro" id="IPR023753">
    <property type="entry name" value="FAD/NAD-binding_dom"/>
</dbReference>
<dbReference type="GO" id="GO:0012501">
    <property type="term" value="P:programmed cell death"/>
    <property type="evidence" value="ECO:0007669"/>
    <property type="project" value="TreeGrafter"/>
</dbReference>
<dbReference type="GO" id="GO:0016174">
    <property type="term" value="F:NAD(P)H oxidase H2O2-forming activity"/>
    <property type="evidence" value="ECO:0007669"/>
    <property type="project" value="TreeGrafter"/>
</dbReference>
<name>A0A930UXG3_9ACTN</name>
<dbReference type="Gene3D" id="3.50.50.60">
    <property type="entry name" value="FAD/NAD(P)-binding domain"/>
    <property type="match status" value="2"/>
</dbReference>
<organism evidence="5 6">
    <name type="scientific">Nocardioides acrostichi</name>
    <dbReference type="NCBI Taxonomy" id="2784339"/>
    <lineage>
        <taxon>Bacteria</taxon>
        <taxon>Bacillati</taxon>
        <taxon>Actinomycetota</taxon>
        <taxon>Actinomycetes</taxon>
        <taxon>Propionibacteriales</taxon>
        <taxon>Nocardioidaceae</taxon>
        <taxon>Nocardioides</taxon>
    </lineage>
</organism>
<dbReference type="SMART" id="SM01353">
    <property type="entry name" value="AIF_C"/>
    <property type="match status" value="1"/>
</dbReference>
<dbReference type="EMBL" id="JADIVZ010000001">
    <property type="protein sequence ID" value="MBF4160855.1"/>
    <property type="molecule type" value="Genomic_DNA"/>
</dbReference>
<dbReference type="AlphaFoldDB" id="A0A930UXG3"/>
<dbReference type="Gene3D" id="3.30.390.30">
    <property type="match status" value="1"/>
</dbReference>
<protein>
    <submittedName>
        <fullName evidence="5">NAD(P)/FAD-dependent oxidoreductase</fullName>
    </submittedName>
</protein>
<dbReference type="PRINTS" id="PR00411">
    <property type="entry name" value="PNDRDTASEI"/>
</dbReference>
<dbReference type="InterPro" id="IPR050446">
    <property type="entry name" value="FAD-oxidoreductase/Apoptosis"/>
</dbReference>
<keyword evidence="1" id="KW-0285">Flavoprotein</keyword>
<gene>
    <name evidence="5" type="ORF">ISG29_04080</name>
</gene>
<dbReference type="SUPFAM" id="SSF55424">
    <property type="entry name" value="FAD/NAD-linked reductases, dimerisation (C-terminal) domain"/>
    <property type="match status" value="1"/>
</dbReference>
<keyword evidence="3" id="KW-0560">Oxidoreductase</keyword>
<reference evidence="5" key="1">
    <citation type="submission" date="2020-11" db="EMBL/GenBank/DDBJ databases">
        <title>Nocardioides sp. CBS4Y-1, whole genome shotgun sequence.</title>
        <authorList>
            <person name="Tuo L."/>
        </authorList>
    </citation>
    <scope>NUCLEOTIDE SEQUENCE</scope>
    <source>
        <strain evidence="5">CBS4Y-1</strain>
    </source>
</reference>
<evidence type="ECO:0000313" key="5">
    <source>
        <dbReference type="EMBL" id="MBF4160855.1"/>
    </source>
</evidence>
<keyword evidence="6" id="KW-1185">Reference proteome</keyword>
<evidence type="ECO:0000256" key="2">
    <source>
        <dbReference type="ARBA" id="ARBA00022827"/>
    </source>
</evidence>
<evidence type="ECO:0000256" key="3">
    <source>
        <dbReference type="ARBA" id="ARBA00023002"/>
    </source>
</evidence>
<dbReference type="GO" id="GO:0033108">
    <property type="term" value="P:mitochondrial respiratory chain complex assembly"/>
    <property type="evidence" value="ECO:0007669"/>
    <property type="project" value="TreeGrafter"/>
</dbReference>